<dbReference type="PROSITE" id="PS50089">
    <property type="entry name" value="ZF_RING_2"/>
    <property type="match status" value="1"/>
</dbReference>
<protein>
    <recommendedName>
        <fullName evidence="4">RING-type domain-containing protein</fullName>
    </recommendedName>
</protein>
<dbReference type="Gene3D" id="3.30.40.10">
    <property type="entry name" value="Zinc/RING finger domain, C3HC4 (zinc finger)"/>
    <property type="match status" value="1"/>
</dbReference>
<gene>
    <name evidence="5" type="ORF">H2201_004108</name>
</gene>
<reference evidence="5" key="1">
    <citation type="submission" date="2022-10" db="EMBL/GenBank/DDBJ databases">
        <title>Culturing micro-colonial fungi from biological soil crusts in the Mojave desert and describing Neophaeococcomyces mojavensis, and introducing the new genera and species Taxawa tesnikishii.</title>
        <authorList>
            <person name="Kurbessoian T."/>
            <person name="Stajich J.E."/>
        </authorList>
    </citation>
    <scope>NUCLEOTIDE SEQUENCE</scope>
    <source>
        <strain evidence="5">TK_1</strain>
    </source>
</reference>
<keyword evidence="1" id="KW-0479">Metal-binding</keyword>
<keyword evidence="1" id="KW-0863">Zinc-finger</keyword>
<comment type="caution">
    <text evidence="5">The sequence shown here is derived from an EMBL/GenBank/DDBJ whole genome shotgun (WGS) entry which is preliminary data.</text>
</comment>
<keyword evidence="2" id="KW-0175">Coiled coil</keyword>
<evidence type="ECO:0000259" key="4">
    <source>
        <dbReference type="PROSITE" id="PS50089"/>
    </source>
</evidence>
<sequence length="521" mass="59265">MTSGRVQSTPVLRGISAGKKTRISGADILAAPLFDATATSNDLTCWSLLQNFNYFVQFWTKRVEVAPIRTWNAEIPDVPDQTAFLERWFEFHQGYRLVKREDGSVERRAVLGEPWRDVAPGELPRTLDELRTGIREIPDDPSANRQDWLQETMPEPFESIEDTLDALLEESDSDAEDSRPSPEAESVVIVAEPELDAESSLLIQRSPRQQEVRQRSRREVNSNLSGPRQLTEPSNEAAPPQTEQQTRLEVARNRLEEARHSRERAALALEEAESEVQARQEEVRRIEREQRTAENYTRVFGTREEIERQGADYESPIGGMFNRAWGRFREAEERRREGVPAPQGDPWSNAAPAHPNPTSTPTPTSDPSPNAVPPQSAATIRYEPEFLTREINRISNEVLNDEMRELFVQRSILQSLRDRLDQIQGGPMQQELQDVPSQGLDAGDRPESKTDQEMTKTVDCKVCYQQIADTAVLPCGHMVMCQWCADVHMPTHEHDRTALKTKKPCPVCRKKVNKRVKIFLA</sequence>
<feature type="compositionally biased region" description="Basic and acidic residues" evidence="3">
    <location>
        <begin position="442"/>
        <end position="452"/>
    </location>
</feature>
<dbReference type="InterPro" id="IPR013083">
    <property type="entry name" value="Znf_RING/FYVE/PHD"/>
</dbReference>
<dbReference type="InterPro" id="IPR051728">
    <property type="entry name" value="RING-FYVE_E3_ubiquitin-ligase"/>
</dbReference>
<proteinExistence type="predicted"/>
<evidence type="ECO:0000256" key="2">
    <source>
        <dbReference type="SAM" id="Coils"/>
    </source>
</evidence>
<dbReference type="PANTHER" id="PTHR14879:SF5">
    <property type="entry name" value="RING-TYPE DOMAIN-CONTAINING PROTEIN"/>
    <property type="match status" value="1"/>
</dbReference>
<evidence type="ECO:0000256" key="3">
    <source>
        <dbReference type="SAM" id="MobiDB-lite"/>
    </source>
</evidence>
<feature type="compositionally biased region" description="Polar residues" evidence="3">
    <location>
        <begin position="221"/>
        <end position="234"/>
    </location>
</feature>
<dbReference type="SUPFAM" id="SSF57850">
    <property type="entry name" value="RING/U-box"/>
    <property type="match status" value="1"/>
</dbReference>
<dbReference type="Proteomes" id="UP001172684">
    <property type="component" value="Unassembled WGS sequence"/>
</dbReference>
<feature type="compositionally biased region" description="Pro residues" evidence="3">
    <location>
        <begin position="354"/>
        <end position="372"/>
    </location>
</feature>
<keyword evidence="1" id="KW-0862">Zinc</keyword>
<feature type="region of interest" description="Disordered" evidence="3">
    <location>
        <begin position="199"/>
        <end position="246"/>
    </location>
</feature>
<evidence type="ECO:0000256" key="1">
    <source>
        <dbReference type="PROSITE-ProRule" id="PRU00175"/>
    </source>
</evidence>
<feature type="compositionally biased region" description="Basic and acidic residues" evidence="3">
    <location>
        <begin position="208"/>
        <end position="220"/>
    </location>
</feature>
<accession>A0ABQ9NWV2</accession>
<dbReference type="EMBL" id="JAPDRL010000025">
    <property type="protein sequence ID" value="KAJ9665800.1"/>
    <property type="molecule type" value="Genomic_DNA"/>
</dbReference>
<dbReference type="InterPro" id="IPR001841">
    <property type="entry name" value="Znf_RING"/>
</dbReference>
<feature type="region of interest" description="Disordered" evidence="3">
    <location>
        <begin position="332"/>
        <end position="375"/>
    </location>
</feature>
<keyword evidence="6" id="KW-1185">Reference proteome</keyword>
<feature type="region of interest" description="Disordered" evidence="3">
    <location>
        <begin position="427"/>
        <end position="452"/>
    </location>
</feature>
<organism evidence="5 6">
    <name type="scientific">Coniosporium apollinis</name>
    <dbReference type="NCBI Taxonomy" id="61459"/>
    <lineage>
        <taxon>Eukaryota</taxon>
        <taxon>Fungi</taxon>
        <taxon>Dikarya</taxon>
        <taxon>Ascomycota</taxon>
        <taxon>Pezizomycotina</taxon>
        <taxon>Dothideomycetes</taxon>
        <taxon>Dothideomycetes incertae sedis</taxon>
        <taxon>Coniosporium</taxon>
    </lineage>
</organism>
<feature type="domain" description="RING-type" evidence="4">
    <location>
        <begin position="460"/>
        <end position="509"/>
    </location>
</feature>
<dbReference type="SMART" id="SM00184">
    <property type="entry name" value="RING"/>
    <property type="match status" value="1"/>
</dbReference>
<name>A0ABQ9NWV2_9PEZI</name>
<evidence type="ECO:0000313" key="6">
    <source>
        <dbReference type="Proteomes" id="UP001172684"/>
    </source>
</evidence>
<feature type="coiled-coil region" evidence="2">
    <location>
        <begin position="248"/>
        <end position="289"/>
    </location>
</feature>
<dbReference type="PANTHER" id="PTHR14879">
    <property type="entry name" value="CASPASE REGULATOR, RING FINGER DOMAIN-CONTAINING"/>
    <property type="match status" value="1"/>
</dbReference>
<evidence type="ECO:0000313" key="5">
    <source>
        <dbReference type="EMBL" id="KAJ9665800.1"/>
    </source>
</evidence>
<dbReference type="Pfam" id="PF13920">
    <property type="entry name" value="zf-C3HC4_3"/>
    <property type="match status" value="1"/>
</dbReference>